<evidence type="ECO:0000256" key="6">
    <source>
        <dbReference type="ARBA" id="ARBA00023032"/>
    </source>
</evidence>
<dbReference type="InterPro" id="IPR035906">
    <property type="entry name" value="MetI-like_sf"/>
</dbReference>
<evidence type="ECO:0000256" key="7">
    <source>
        <dbReference type="ARBA" id="ARBA00023136"/>
    </source>
</evidence>
<evidence type="ECO:0000256" key="2">
    <source>
        <dbReference type="ARBA" id="ARBA00011779"/>
    </source>
</evidence>
<dbReference type="PANTHER" id="PTHR30406:SF10">
    <property type="entry name" value="SULFATE TRANSPORT SYSTEM PERMEASE PROTEIN CYST"/>
    <property type="match status" value="1"/>
</dbReference>
<comment type="similarity">
    <text evidence="9">Belongs to the binding-protein-dependent transport system permease family. CysTW subfamily.</text>
</comment>
<comment type="caution">
    <text evidence="11">The sequence shown here is derived from an EMBL/GenBank/DDBJ whole genome shotgun (WGS) entry which is preliminary data.</text>
</comment>
<evidence type="ECO:0000256" key="5">
    <source>
        <dbReference type="ARBA" id="ARBA00022989"/>
    </source>
</evidence>
<evidence type="ECO:0000256" key="8">
    <source>
        <dbReference type="ARBA" id="ARBA00025323"/>
    </source>
</evidence>
<dbReference type="InterPro" id="IPR000515">
    <property type="entry name" value="MetI-like"/>
</dbReference>
<gene>
    <name evidence="11" type="primary">cysT</name>
    <name evidence="11" type="ORF">Q9295_09350</name>
</gene>
<keyword evidence="12" id="KW-1185">Reference proteome</keyword>
<evidence type="ECO:0000256" key="1">
    <source>
        <dbReference type="ARBA" id="ARBA00004651"/>
    </source>
</evidence>
<proteinExistence type="inferred from homology"/>
<feature type="transmembrane region" description="Helical" evidence="9">
    <location>
        <begin position="65"/>
        <end position="91"/>
    </location>
</feature>
<feature type="transmembrane region" description="Helical" evidence="9">
    <location>
        <begin position="191"/>
        <end position="212"/>
    </location>
</feature>
<feature type="domain" description="ABC transmembrane type-1" evidence="10">
    <location>
        <begin position="67"/>
        <end position="270"/>
    </location>
</feature>
<keyword evidence="5 9" id="KW-1133">Transmembrane helix</keyword>
<dbReference type="NCBIfam" id="TIGR02139">
    <property type="entry name" value="permease_CysT"/>
    <property type="match status" value="1"/>
</dbReference>
<dbReference type="NCBIfam" id="TIGR00969">
    <property type="entry name" value="3a0106s02"/>
    <property type="match status" value="1"/>
</dbReference>
<evidence type="ECO:0000313" key="12">
    <source>
        <dbReference type="Proteomes" id="UP001239680"/>
    </source>
</evidence>
<keyword evidence="3 9" id="KW-0813">Transport</keyword>
<dbReference type="SUPFAM" id="SSF161098">
    <property type="entry name" value="MetI-like"/>
    <property type="match status" value="1"/>
</dbReference>
<reference evidence="11 12" key="1">
    <citation type="submission" date="2023-08" db="EMBL/GenBank/DDBJ databases">
        <title>Characterization of two Paracoccaceae strains isolated from Phycosphere and proposal of Xinfangfangia lacusdiani sp. nov.</title>
        <authorList>
            <person name="Deng Y."/>
            <person name="Zhang Y.Q."/>
        </authorList>
    </citation>
    <scope>NUCLEOTIDE SEQUENCE [LARGE SCALE GENOMIC DNA]</scope>
    <source>
        <strain evidence="11 12">CPCC 101601</strain>
    </source>
</reference>
<organism evidence="11 12">
    <name type="scientific">Pseudogemmobacter lacusdianii</name>
    <dbReference type="NCBI Taxonomy" id="3069608"/>
    <lineage>
        <taxon>Bacteria</taxon>
        <taxon>Pseudomonadati</taxon>
        <taxon>Pseudomonadota</taxon>
        <taxon>Alphaproteobacteria</taxon>
        <taxon>Rhodobacterales</taxon>
        <taxon>Paracoccaceae</taxon>
        <taxon>Pseudogemmobacter</taxon>
    </lineage>
</organism>
<evidence type="ECO:0000259" key="10">
    <source>
        <dbReference type="PROSITE" id="PS50928"/>
    </source>
</evidence>
<comment type="subunit">
    <text evidence="2">The complex is composed of two ATP-binding proteins (CysA), two transmembrane proteins (CysT and CysW) and a solute-binding protein (CysP).</text>
</comment>
<dbReference type="RefSeq" id="WP_306680278.1">
    <property type="nucleotide sequence ID" value="NZ_JAVDBT010000007.1"/>
</dbReference>
<name>A0ABU0VZF6_9RHOB</name>
<dbReference type="Gene3D" id="1.10.3720.10">
    <property type="entry name" value="MetI-like"/>
    <property type="match status" value="1"/>
</dbReference>
<evidence type="ECO:0000256" key="9">
    <source>
        <dbReference type="RuleBase" id="RU366001"/>
    </source>
</evidence>
<feature type="transmembrane region" description="Helical" evidence="9">
    <location>
        <begin position="20"/>
        <end position="44"/>
    </location>
</feature>
<dbReference type="EMBL" id="JAVDBT010000007">
    <property type="protein sequence ID" value="MDQ2066580.1"/>
    <property type="molecule type" value="Genomic_DNA"/>
</dbReference>
<feature type="transmembrane region" description="Helical" evidence="9">
    <location>
        <begin position="143"/>
        <end position="163"/>
    </location>
</feature>
<accession>A0ABU0VZF6</accession>
<dbReference type="InterPro" id="IPR011865">
    <property type="entry name" value="CysT_permease"/>
</dbReference>
<feature type="transmembrane region" description="Helical" evidence="9">
    <location>
        <begin position="111"/>
        <end position="131"/>
    </location>
</feature>
<comment type="function">
    <text evidence="9">Part of the ABC transporter complex (TC 3.A.1.6.1) involved in sulfate/thiosulfate import.</text>
</comment>
<comment type="function">
    <text evidence="8">Part of the ABC transporter complex CysAWTP (TC 3.A.1.6.1) involved in sulfate/thiosulfate import. Probably responsible for the translocation of the substrate across the membrane.</text>
</comment>
<dbReference type="PANTHER" id="PTHR30406">
    <property type="entry name" value="SULFATE TRANSPORT SYSTEM PERMEASE PROTEIN"/>
    <property type="match status" value="1"/>
</dbReference>
<feature type="transmembrane region" description="Helical" evidence="9">
    <location>
        <begin position="254"/>
        <end position="273"/>
    </location>
</feature>
<dbReference type="Proteomes" id="UP001239680">
    <property type="component" value="Unassembled WGS sequence"/>
</dbReference>
<dbReference type="CDD" id="cd06261">
    <property type="entry name" value="TM_PBP2"/>
    <property type="match status" value="1"/>
</dbReference>
<evidence type="ECO:0000313" key="11">
    <source>
        <dbReference type="EMBL" id="MDQ2066580.1"/>
    </source>
</evidence>
<dbReference type="PROSITE" id="PS50928">
    <property type="entry name" value="ABC_TM1"/>
    <property type="match status" value="1"/>
</dbReference>
<keyword evidence="7 9" id="KW-0472">Membrane</keyword>
<protein>
    <recommendedName>
        <fullName evidence="9">Sulfate transport system permease protein CysT</fullName>
    </recommendedName>
</protein>
<comment type="subcellular location">
    <subcellularLocation>
        <location evidence="1">Cell membrane</location>
        <topology evidence="1">Multi-pass membrane protein</topology>
    </subcellularLocation>
</comment>
<feature type="transmembrane region" description="Helical" evidence="9">
    <location>
        <begin position="219"/>
        <end position="242"/>
    </location>
</feature>
<evidence type="ECO:0000256" key="4">
    <source>
        <dbReference type="ARBA" id="ARBA00022692"/>
    </source>
</evidence>
<keyword evidence="6 9" id="KW-0764">Sulfate transport</keyword>
<dbReference type="InterPro" id="IPR005667">
    <property type="entry name" value="Sulph_transpt2"/>
</dbReference>
<keyword evidence="4 9" id="KW-0812">Transmembrane</keyword>
<dbReference type="Pfam" id="PF00528">
    <property type="entry name" value="BPD_transp_1"/>
    <property type="match status" value="1"/>
</dbReference>
<sequence length="285" mass="30415">MTSASLPASAKRSKRVLPGFGLTMGVTLTYLGVIVLLPVIALVLKGAEIGPARFWAIATAPRTLAALQLTLTAAAMATVFNAIYGVLMAWVLVRYNFPGRRLLDALVDIPFALPTAVAGLALSALFAANGWYGAILEPMGIQVVFTIWGVAAAMAFTSIPFVIRTVQPVLEDLDPQYEEAARTLGAHPFTIFRRVVFPAIFPALLVGITLSFARSLGEFGAVIFIAGNLPFKTEIASLLAVIRLEEYDYNGAAVIALTLLIIALVLLAISNILQARALRYRGKTG</sequence>
<evidence type="ECO:0000256" key="3">
    <source>
        <dbReference type="ARBA" id="ARBA00022448"/>
    </source>
</evidence>